<proteinExistence type="predicted"/>
<dbReference type="EMBL" id="CP150951">
    <property type="protein sequence ID" value="WZC49896.1"/>
    <property type="molecule type" value="Genomic_DNA"/>
</dbReference>
<accession>A0ABZ2V5Q0</accession>
<dbReference type="Proteomes" id="UP001440612">
    <property type="component" value="Chromosome"/>
</dbReference>
<name>A0ABZ2V5Q0_9RHOB</name>
<reference evidence="2" key="1">
    <citation type="submission" date="2024-04" db="EMBL/GenBank/DDBJ databases">
        <title>Phylogenomic analyses of a clade within the roseobacter group suggest taxonomic reassignments of species of the genera Aestuariivita, Citreicella, Loktanella, Nautella, Pelagibaca, Ruegeria, Thalassobius, Thiobacimonas and Tropicibacter, and the proposal o.</title>
        <authorList>
            <person name="Jeon C.O."/>
        </authorList>
    </citation>
    <scope>NUCLEOTIDE SEQUENCE [LARGE SCALE GENOMIC DNA]</scope>
    <source>
        <strain evidence="2">BS5-3</strain>
    </source>
</reference>
<organism evidence="1 2">
    <name type="scientific">Yoonia phaeophyticola</name>
    <dbReference type="NCBI Taxonomy" id="3137369"/>
    <lineage>
        <taxon>Bacteria</taxon>
        <taxon>Pseudomonadati</taxon>
        <taxon>Pseudomonadota</taxon>
        <taxon>Alphaproteobacteria</taxon>
        <taxon>Rhodobacterales</taxon>
        <taxon>Paracoccaceae</taxon>
        <taxon>Yoonia</taxon>
    </lineage>
</organism>
<dbReference type="RefSeq" id="WP_341368006.1">
    <property type="nucleotide sequence ID" value="NZ_CP150951.2"/>
</dbReference>
<protein>
    <submittedName>
        <fullName evidence="1">Uncharacterized protein</fullName>
    </submittedName>
</protein>
<evidence type="ECO:0000313" key="1">
    <source>
        <dbReference type="EMBL" id="WZC49896.1"/>
    </source>
</evidence>
<sequence>MTDVAGFPSKLQMDAPKTATVKLPAPVPFSAPVLVSDCATPIAGETVLKLLWNRLDCKSDDD</sequence>
<gene>
    <name evidence="1" type="ORF">AABB29_04400</name>
</gene>
<keyword evidence="2" id="KW-1185">Reference proteome</keyword>
<evidence type="ECO:0000313" key="2">
    <source>
        <dbReference type="Proteomes" id="UP001440612"/>
    </source>
</evidence>